<dbReference type="CDD" id="cd03130">
    <property type="entry name" value="GATase1_CobB"/>
    <property type="match status" value="1"/>
</dbReference>
<evidence type="ECO:0000313" key="10">
    <source>
        <dbReference type="EMBL" id="MDA0185573.1"/>
    </source>
</evidence>
<dbReference type="HAMAP" id="MF_00027">
    <property type="entry name" value="CobB_CbiA"/>
    <property type="match status" value="1"/>
</dbReference>
<evidence type="ECO:0000256" key="6">
    <source>
        <dbReference type="ARBA" id="ARBA00022962"/>
    </source>
</evidence>
<reference evidence="10" key="1">
    <citation type="submission" date="2022-10" db="EMBL/GenBank/DDBJ databases">
        <title>The WGS of Solirubrobacter phytolaccae KCTC 29190.</title>
        <authorList>
            <person name="Jiang Z."/>
        </authorList>
    </citation>
    <scope>NUCLEOTIDE SEQUENCE</scope>
    <source>
        <strain evidence="10">KCTC 29190</strain>
    </source>
</reference>
<feature type="domain" description="CobQ/CobB/MinD/ParA nucleotide binding" evidence="8">
    <location>
        <begin position="5"/>
        <end position="184"/>
    </location>
</feature>
<feature type="domain" description="CobB/CobQ-like glutamine amidotransferase" evidence="9">
    <location>
        <begin position="241"/>
        <end position="414"/>
    </location>
</feature>
<feature type="site" description="Increases nucleophilicity of active site Cys" evidence="7">
    <location>
        <position position="409"/>
    </location>
</feature>
<keyword evidence="4 7" id="KW-0067">ATP-binding</keyword>
<dbReference type="NCBIfam" id="NF002204">
    <property type="entry name" value="PRK01077.1"/>
    <property type="match status" value="1"/>
</dbReference>
<keyword evidence="7" id="KW-0169">Cobalamin biosynthesis</keyword>
<keyword evidence="6 7" id="KW-0315">Glutamine amidotransferase</keyword>
<comment type="cofactor">
    <cofactor evidence="1 7">
        <name>Mg(2+)</name>
        <dbReference type="ChEBI" id="CHEBI:18420"/>
    </cofactor>
</comment>
<dbReference type="InterPro" id="IPR027417">
    <property type="entry name" value="P-loop_NTPase"/>
</dbReference>
<proteinExistence type="inferred from homology"/>
<dbReference type="PANTHER" id="PTHR43873">
    <property type="entry name" value="COBYRINATE A,C-DIAMIDE SYNTHASE"/>
    <property type="match status" value="1"/>
</dbReference>
<protein>
    <recommendedName>
        <fullName evidence="7">Hydrogenobyrinate a,c-diamide synthase</fullName>
        <ecNumber evidence="7">6.3.5.9</ecNumber>
    </recommendedName>
    <alternativeName>
        <fullName evidence="7">Hydrogenobyrinic acid a,c-diamide synthase</fullName>
    </alternativeName>
</protein>
<feature type="active site" description="Nucleophile" evidence="7">
    <location>
        <position position="321"/>
    </location>
</feature>
<dbReference type="InterPro" id="IPR029062">
    <property type="entry name" value="Class_I_gatase-like"/>
</dbReference>
<evidence type="ECO:0000256" key="7">
    <source>
        <dbReference type="HAMAP-Rule" id="MF_00027"/>
    </source>
</evidence>
<dbReference type="PANTHER" id="PTHR43873:SF1">
    <property type="entry name" value="COBYRINATE A,C-DIAMIDE SYNTHASE"/>
    <property type="match status" value="1"/>
</dbReference>
<dbReference type="NCBIfam" id="TIGR00379">
    <property type="entry name" value="cobB"/>
    <property type="match status" value="1"/>
</dbReference>
<dbReference type="InterPro" id="IPR004484">
    <property type="entry name" value="CbiA/CobB_synth"/>
</dbReference>
<keyword evidence="11" id="KW-1185">Reference proteome</keyword>
<dbReference type="InterPro" id="IPR011698">
    <property type="entry name" value="GATase_3"/>
</dbReference>
<dbReference type="Proteomes" id="UP001147653">
    <property type="component" value="Unassembled WGS sequence"/>
</dbReference>
<dbReference type="EMBL" id="JAPDDP010000123">
    <property type="protein sequence ID" value="MDA0185573.1"/>
    <property type="molecule type" value="Genomic_DNA"/>
</dbReference>
<dbReference type="AlphaFoldDB" id="A0A9X3NFF4"/>
<comment type="caution">
    <text evidence="10">The sequence shown here is derived from an EMBL/GenBank/DDBJ whole genome shotgun (WGS) entry which is preliminary data.</text>
</comment>
<keyword evidence="5 7" id="KW-0460">Magnesium</keyword>
<dbReference type="CDD" id="cd05388">
    <property type="entry name" value="CobB_N"/>
    <property type="match status" value="1"/>
</dbReference>
<keyword evidence="3 7" id="KW-0547">Nucleotide-binding</keyword>
<comment type="domain">
    <text evidence="7">Comprises of two domains. The C-terminal domain contains the binding site for glutamine and catalyzes the hydrolysis of this substrate to glutamate and ammonia. The N-terminal domain is anticipated to bind ATP and hydrogenobyrinate and catalyzes the ultimate synthesis of the diamide product. The ammonia produced via the glutaminase domain is probably translocated to the adjacent domain via a molecular tunnel, where it reacts with an activated intermediate.</text>
</comment>
<sequence>MIPRIVIAGTSSGAGKTTIATGIMAALSNVAAFKVGPDFIDPSYHALATGRPGRNLDAFLSTPELIAPLVRHGSKGADIAVIEGVMGLYDGASGRGELASTAHVAKLLQAPVVLVVNCEAMARSVAAIVHGYRTFDPGVNVAGVILNRVGSTFHADILREALPDIPVLGALHRDANLEVPERHLGLVPVVEREPRAKAVMEHLGAAVKEHCDLEAIVKLAQSAPDLPGEAWAPNTQPAKVRVAIARGPAFSFHYQENLELLEGAGAELAEFDPMADEALPEDAGALILAGGFPEVFGAELSENEALKREIAAFDGPILAECGGLLYLAETLDERPMCGVLPVTAQMGSRLTLGYREATSLSDHPVWPKGTITRGHEFHYSTVSAADNAWEHHRGREGHVSGNVHASYLHTHWAATPEVADRLVAACA</sequence>
<evidence type="ECO:0000259" key="9">
    <source>
        <dbReference type="Pfam" id="PF07685"/>
    </source>
</evidence>
<gene>
    <name evidence="7" type="primary">cobB</name>
    <name evidence="10" type="ORF">OJ997_35035</name>
</gene>
<keyword evidence="2 7" id="KW-0436">Ligase</keyword>
<accession>A0A9X3NFF4</accession>
<comment type="pathway">
    <text evidence="7">Cofactor biosynthesis; adenosylcobalamin biosynthesis; cob(II)yrinate a,c-diamide from precorrin-2 (aerobic route): step 9/10.</text>
</comment>
<dbReference type="GO" id="GO:0042242">
    <property type="term" value="F:cobyrinic acid a,c-diamide synthase activity"/>
    <property type="evidence" value="ECO:0007669"/>
    <property type="project" value="InterPro"/>
</dbReference>
<evidence type="ECO:0000256" key="5">
    <source>
        <dbReference type="ARBA" id="ARBA00022842"/>
    </source>
</evidence>
<evidence type="ECO:0000256" key="1">
    <source>
        <dbReference type="ARBA" id="ARBA00001946"/>
    </source>
</evidence>
<dbReference type="RefSeq" id="WP_270030080.1">
    <property type="nucleotide sequence ID" value="NZ_JAPDDP010000123.1"/>
</dbReference>
<dbReference type="Pfam" id="PF07685">
    <property type="entry name" value="GATase_3"/>
    <property type="match status" value="1"/>
</dbReference>
<dbReference type="Pfam" id="PF01656">
    <property type="entry name" value="CbiA"/>
    <property type="match status" value="1"/>
</dbReference>
<dbReference type="SUPFAM" id="SSF52540">
    <property type="entry name" value="P-loop containing nucleoside triphosphate hydrolases"/>
    <property type="match status" value="1"/>
</dbReference>
<evidence type="ECO:0000256" key="3">
    <source>
        <dbReference type="ARBA" id="ARBA00022741"/>
    </source>
</evidence>
<evidence type="ECO:0000256" key="2">
    <source>
        <dbReference type="ARBA" id="ARBA00022598"/>
    </source>
</evidence>
<dbReference type="SUPFAM" id="SSF52317">
    <property type="entry name" value="Class I glutamine amidotransferase-like"/>
    <property type="match status" value="1"/>
</dbReference>
<dbReference type="InterPro" id="IPR002586">
    <property type="entry name" value="CobQ/CobB/MinD/ParA_Nub-bd_dom"/>
</dbReference>
<evidence type="ECO:0000256" key="4">
    <source>
        <dbReference type="ARBA" id="ARBA00022840"/>
    </source>
</evidence>
<dbReference type="PROSITE" id="PS51274">
    <property type="entry name" value="GATASE_COBBQ"/>
    <property type="match status" value="1"/>
</dbReference>
<comment type="miscellaneous">
    <text evidence="7">The a and c carboxylates of hydrogenobyrinate are activated for nucleophilic attack via formation of a phosphorylated intermediate by ATP. CobB catalyzes first the amidation of the c-carboxylate, and then that of the a-carboxylate.</text>
</comment>
<comment type="function">
    <text evidence="7">Catalyzes the ATP-dependent amidation of the two carboxylate groups at positions a and c of hydrogenobyrinate, using either L-glutamine or ammonia as the nitrogen source.</text>
</comment>
<evidence type="ECO:0000313" key="11">
    <source>
        <dbReference type="Proteomes" id="UP001147653"/>
    </source>
</evidence>
<organism evidence="10 11">
    <name type="scientific">Solirubrobacter phytolaccae</name>
    <dbReference type="NCBI Taxonomy" id="1404360"/>
    <lineage>
        <taxon>Bacteria</taxon>
        <taxon>Bacillati</taxon>
        <taxon>Actinomycetota</taxon>
        <taxon>Thermoleophilia</taxon>
        <taxon>Solirubrobacterales</taxon>
        <taxon>Solirubrobacteraceae</taxon>
        <taxon>Solirubrobacter</taxon>
    </lineage>
</organism>
<comment type="similarity">
    <text evidence="7">Belongs to the CobB/CbiA family.</text>
</comment>
<dbReference type="EC" id="6.3.5.9" evidence="7"/>
<dbReference type="Gene3D" id="3.40.50.300">
    <property type="entry name" value="P-loop containing nucleotide triphosphate hydrolases"/>
    <property type="match status" value="1"/>
</dbReference>
<dbReference type="GO" id="GO:0005524">
    <property type="term" value="F:ATP binding"/>
    <property type="evidence" value="ECO:0007669"/>
    <property type="project" value="UniProtKB-UniRule"/>
</dbReference>
<comment type="catalytic activity">
    <reaction evidence="7">
        <text>hydrogenobyrinate + 2 L-glutamine + 2 ATP + 2 H2O = hydrogenobyrinate a,c-diamide + 2 L-glutamate + 2 ADP + 2 phosphate + 2 H(+)</text>
        <dbReference type="Rhea" id="RHEA:12544"/>
        <dbReference type="ChEBI" id="CHEBI:15377"/>
        <dbReference type="ChEBI" id="CHEBI:15378"/>
        <dbReference type="ChEBI" id="CHEBI:29985"/>
        <dbReference type="ChEBI" id="CHEBI:30616"/>
        <dbReference type="ChEBI" id="CHEBI:43474"/>
        <dbReference type="ChEBI" id="CHEBI:58359"/>
        <dbReference type="ChEBI" id="CHEBI:77873"/>
        <dbReference type="ChEBI" id="CHEBI:77874"/>
        <dbReference type="ChEBI" id="CHEBI:456216"/>
        <dbReference type="EC" id="6.3.5.9"/>
    </reaction>
</comment>
<dbReference type="GO" id="GO:0009236">
    <property type="term" value="P:cobalamin biosynthetic process"/>
    <property type="evidence" value="ECO:0007669"/>
    <property type="project" value="UniProtKB-UniRule"/>
</dbReference>
<dbReference type="GO" id="GO:0043802">
    <property type="term" value="F:hydrogenobyrinic acid a,c-diamide synthase (glutamine-hydrolysing) activity"/>
    <property type="evidence" value="ECO:0007669"/>
    <property type="project" value="UniProtKB-UniRule"/>
</dbReference>
<name>A0A9X3NFF4_9ACTN</name>
<dbReference type="Gene3D" id="3.40.50.880">
    <property type="match status" value="1"/>
</dbReference>
<evidence type="ECO:0000259" key="8">
    <source>
        <dbReference type="Pfam" id="PF01656"/>
    </source>
</evidence>